<protein>
    <submittedName>
        <fullName evidence="4">Cellulose binding domain-containing protein</fullName>
    </submittedName>
</protein>
<evidence type="ECO:0000259" key="3">
    <source>
        <dbReference type="PROSITE" id="PS51173"/>
    </source>
</evidence>
<feature type="chain" id="PRO_5045374179" evidence="2">
    <location>
        <begin position="20"/>
        <end position="280"/>
    </location>
</feature>
<evidence type="ECO:0000256" key="1">
    <source>
        <dbReference type="SAM" id="MobiDB-lite"/>
    </source>
</evidence>
<dbReference type="InterPro" id="IPR008965">
    <property type="entry name" value="CBM2/CBM3_carb-bd_dom_sf"/>
</dbReference>
<dbReference type="Proteomes" id="UP001447516">
    <property type="component" value="Unassembled WGS sequence"/>
</dbReference>
<evidence type="ECO:0000313" key="5">
    <source>
        <dbReference type="Proteomes" id="UP001447516"/>
    </source>
</evidence>
<dbReference type="PROSITE" id="PS51173">
    <property type="entry name" value="CBM2"/>
    <property type="match status" value="1"/>
</dbReference>
<dbReference type="InterPro" id="IPR012291">
    <property type="entry name" value="CBM2_carb-bd_dom_sf"/>
</dbReference>
<reference evidence="4 5" key="1">
    <citation type="submission" date="2024-05" db="EMBL/GenBank/DDBJ databases">
        <title>Microbispora sp.ZYX-F-249.</title>
        <authorList>
            <person name="Xie H."/>
        </authorList>
    </citation>
    <scope>NUCLEOTIDE SEQUENCE [LARGE SCALE GENOMIC DNA]</scope>
    <source>
        <strain evidence="4 5">ZYX-F-249</strain>
    </source>
</reference>
<dbReference type="InterPro" id="IPR001919">
    <property type="entry name" value="CBD2"/>
</dbReference>
<keyword evidence="2" id="KW-0732">Signal</keyword>
<dbReference type="RefSeq" id="WP_346230104.1">
    <property type="nucleotide sequence ID" value="NZ_JBDJAW010000046.1"/>
</dbReference>
<feature type="region of interest" description="Disordered" evidence="1">
    <location>
        <begin position="38"/>
        <end position="68"/>
    </location>
</feature>
<dbReference type="InterPro" id="IPR013783">
    <property type="entry name" value="Ig-like_fold"/>
</dbReference>
<sequence>MRSKTALSAWMTAGLLAAAAFVVPAVVESGAGGTAYALTTAPPPPTPIPCEPSTSPSGTPPTAPGTPRIGSVLLNSVGLSWTPATDEDGIACYRVMETRDGVTSGVATFGPDATGGVFSLRWPPSGVAFEDHELYLVAIDKEGAVSPASGSVTVRIYNDIIASPSPSPSPLRITCRVDYRPITWPGGMTATVEVTNTKSTPVRDWRLTFLFTDPGQTVSTGWSATWSQTGREVTAAAPSWSTDIAAGQTVHLGFNGSPSEGGAVQWRLNGEPCTLRVLTS</sequence>
<dbReference type="SMART" id="SM00637">
    <property type="entry name" value="CBD_II"/>
    <property type="match status" value="1"/>
</dbReference>
<dbReference type="Pfam" id="PF00553">
    <property type="entry name" value="CBM_2"/>
    <property type="match status" value="1"/>
</dbReference>
<organism evidence="4 5">
    <name type="scientific">Microbispora maris</name>
    <dbReference type="NCBI Taxonomy" id="3144104"/>
    <lineage>
        <taxon>Bacteria</taxon>
        <taxon>Bacillati</taxon>
        <taxon>Actinomycetota</taxon>
        <taxon>Actinomycetes</taxon>
        <taxon>Streptosporangiales</taxon>
        <taxon>Streptosporangiaceae</taxon>
        <taxon>Microbispora</taxon>
    </lineage>
</organism>
<keyword evidence="5" id="KW-1185">Reference proteome</keyword>
<name>A0ABV0AZU1_9ACTN</name>
<comment type="caution">
    <text evidence="4">The sequence shown here is derived from an EMBL/GenBank/DDBJ whole genome shotgun (WGS) entry which is preliminary data.</text>
</comment>
<feature type="signal peptide" evidence="2">
    <location>
        <begin position="1"/>
        <end position="19"/>
    </location>
</feature>
<dbReference type="EMBL" id="JBDJAW010000046">
    <property type="protein sequence ID" value="MEN3540245.1"/>
    <property type="molecule type" value="Genomic_DNA"/>
</dbReference>
<evidence type="ECO:0000256" key="2">
    <source>
        <dbReference type="SAM" id="SignalP"/>
    </source>
</evidence>
<proteinExistence type="predicted"/>
<dbReference type="SUPFAM" id="SSF49384">
    <property type="entry name" value="Carbohydrate-binding domain"/>
    <property type="match status" value="1"/>
</dbReference>
<feature type="compositionally biased region" description="Pro residues" evidence="1">
    <location>
        <begin position="41"/>
        <end position="50"/>
    </location>
</feature>
<evidence type="ECO:0000313" key="4">
    <source>
        <dbReference type="EMBL" id="MEN3540245.1"/>
    </source>
</evidence>
<dbReference type="Gene3D" id="2.60.40.10">
    <property type="entry name" value="Immunoglobulins"/>
    <property type="match status" value="1"/>
</dbReference>
<dbReference type="Gene3D" id="2.60.40.290">
    <property type="match status" value="1"/>
</dbReference>
<feature type="domain" description="CBM2" evidence="3">
    <location>
        <begin position="168"/>
        <end position="276"/>
    </location>
</feature>
<gene>
    <name evidence="4" type="ORF">AAH991_34390</name>
</gene>
<accession>A0ABV0AZU1</accession>